<dbReference type="UniPathway" id="UPA00148"/>
<dbReference type="EMBL" id="MPDK01000002">
    <property type="protein sequence ID" value="PWI58735.1"/>
    <property type="molecule type" value="Genomic_DNA"/>
</dbReference>
<dbReference type="GO" id="GO:0016994">
    <property type="term" value="F:precorrin-6A reductase activity"/>
    <property type="evidence" value="ECO:0007669"/>
    <property type="project" value="InterPro"/>
</dbReference>
<dbReference type="InterPro" id="IPR003723">
    <property type="entry name" value="Precorrin-6x_reduct"/>
</dbReference>
<keyword evidence="3" id="KW-0560">Oxidoreductase</keyword>
<accession>A0A2U3DBU4</accession>
<evidence type="ECO:0000313" key="4">
    <source>
        <dbReference type="EMBL" id="PWI58735.1"/>
    </source>
</evidence>
<dbReference type="OrthoDB" id="9780707at2"/>
<evidence type="ECO:0000256" key="2">
    <source>
        <dbReference type="ARBA" id="ARBA00022573"/>
    </source>
</evidence>
<organism evidence="4 5">
    <name type="scientific">Sulfoacidibacillus thermotolerans</name>
    <name type="common">Acidibacillus sulfuroxidans</name>
    <dbReference type="NCBI Taxonomy" id="1765684"/>
    <lineage>
        <taxon>Bacteria</taxon>
        <taxon>Bacillati</taxon>
        <taxon>Bacillota</taxon>
        <taxon>Bacilli</taxon>
        <taxon>Bacillales</taxon>
        <taxon>Alicyclobacillaceae</taxon>
        <taxon>Sulfoacidibacillus</taxon>
    </lineage>
</organism>
<protein>
    <submittedName>
        <fullName evidence="4">Precorrin-6x reductase</fullName>
    </submittedName>
</protein>
<keyword evidence="2" id="KW-0169">Cobalamin biosynthesis</keyword>
<proteinExistence type="predicted"/>
<dbReference type="RefSeq" id="WP_109429327.1">
    <property type="nucleotide sequence ID" value="NZ_MPDK01000002.1"/>
</dbReference>
<evidence type="ECO:0000313" key="5">
    <source>
        <dbReference type="Proteomes" id="UP000245380"/>
    </source>
</evidence>
<comment type="caution">
    <text evidence="4">The sequence shown here is derived from an EMBL/GenBank/DDBJ whole genome shotgun (WGS) entry which is preliminary data.</text>
</comment>
<keyword evidence="5" id="KW-1185">Reference proteome</keyword>
<evidence type="ECO:0000256" key="3">
    <source>
        <dbReference type="ARBA" id="ARBA00023002"/>
    </source>
</evidence>
<name>A0A2U3DBU4_SULT2</name>
<sequence length="274" mass="30012">MLFLMAGTSDARELGVHLRDMGYPVIASVVTESAAQSLREVGLSVRVGRLDAISMEQEIKKYNAEAVVDASHPFAREAHETAMATAQRLGVPYLRYERAGLDFSGRQGIILADSYEQAADYAAELKGSVMLTTGAKTLGIFAHRLLPIEDVRLVIRLLPRLENMQLCEQLGIAQKNIIAMQGPFSYELNQALYRHYQTTVMITKESGEVGAVDEKIQAAVDLGISIIVIGRPNVEYGNSYSSVDEITTALQKIKGVSGDLNRKTDKEAYDVASE</sequence>
<gene>
    <name evidence="4" type="ORF">BM613_01165</name>
</gene>
<evidence type="ECO:0000256" key="1">
    <source>
        <dbReference type="ARBA" id="ARBA00004953"/>
    </source>
</evidence>
<comment type="pathway">
    <text evidence="1">Cofactor biosynthesis; adenosylcobalamin biosynthesis.</text>
</comment>
<dbReference type="PANTHER" id="PTHR36925">
    <property type="entry name" value="COBALT-PRECORRIN-6A REDUCTASE"/>
    <property type="match status" value="1"/>
</dbReference>
<dbReference type="PROSITE" id="PS51014">
    <property type="entry name" value="COBK_CBIJ"/>
    <property type="match status" value="1"/>
</dbReference>
<dbReference type="PANTHER" id="PTHR36925:SF1">
    <property type="entry name" value="COBALT-PRECORRIN-6A REDUCTASE"/>
    <property type="match status" value="1"/>
</dbReference>
<dbReference type="GO" id="GO:0009236">
    <property type="term" value="P:cobalamin biosynthetic process"/>
    <property type="evidence" value="ECO:0007669"/>
    <property type="project" value="UniProtKB-UniPathway"/>
</dbReference>
<dbReference type="Proteomes" id="UP000245380">
    <property type="component" value="Unassembled WGS sequence"/>
</dbReference>
<dbReference type="AlphaFoldDB" id="A0A2U3DBU4"/>
<reference evidence="4 5" key="1">
    <citation type="submission" date="2016-11" db="EMBL/GenBank/DDBJ databases">
        <title>Comparative genomics of Acidibacillus ferroxidans species.</title>
        <authorList>
            <person name="Oliveira G."/>
            <person name="Nunes G."/>
            <person name="Oliveira R."/>
            <person name="Araujo F."/>
            <person name="Salim A."/>
            <person name="Scholte L."/>
            <person name="Morais D."/>
            <person name="Nancucheo I."/>
            <person name="Johnson D.B."/>
            <person name="Grail B."/>
            <person name="Bittencourt J."/>
            <person name="Valadares R."/>
        </authorList>
    </citation>
    <scope>NUCLEOTIDE SEQUENCE [LARGE SCALE GENOMIC DNA]</scope>
    <source>
        <strain evidence="4 5">Y002</strain>
    </source>
</reference>
<dbReference type="NCBIfam" id="TIGR00715">
    <property type="entry name" value="precor6x_red"/>
    <property type="match status" value="1"/>
</dbReference>
<dbReference type="Pfam" id="PF02571">
    <property type="entry name" value="CbiJ"/>
    <property type="match status" value="1"/>
</dbReference>